<dbReference type="Pfam" id="PF13649">
    <property type="entry name" value="Methyltransf_25"/>
    <property type="match status" value="1"/>
</dbReference>
<feature type="domain" description="Methyltransferase" evidence="3">
    <location>
        <begin position="47"/>
        <end position="137"/>
    </location>
</feature>
<dbReference type="InterPro" id="IPR029063">
    <property type="entry name" value="SAM-dependent_MTases_sf"/>
</dbReference>
<dbReference type="RefSeq" id="WP_113979366.1">
    <property type="nucleotide sequence ID" value="NZ_QMEY01000001.1"/>
</dbReference>
<dbReference type="Gene3D" id="3.40.50.150">
    <property type="entry name" value="Vaccinia Virus protein VP39"/>
    <property type="match status" value="1"/>
</dbReference>
<dbReference type="GO" id="GO:0032259">
    <property type="term" value="P:methylation"/>
    <property type="evidence" value="ECO:0007669"/>
    <property type="project" value="UniProtKB-KW"/>
</dbReference>
<reference evidence="4 5" key="1">
    <citation type="submission" date="2018-06" db="EMBL/GenBank/DDBJ databases">
        <title>Sphaerisporangium craniellae sp. nov., isolated from a marine sponge in the South China Sea.</title>
        <authorList>
            <person name="Li L."/>
        </authorList>
    </citation>
    <scope>NUCLEOTIDE SEQUENCE [LARGE SCALE GENOMIC DNA]</scope>
    <source>
        <strain evidence="4 5">LHW63015</strain>
    </source>
</reference>
<dbReference type="EMBL" id="QMEY01000001">
    <property type="protein sequence ID" value="RBQ22063.1"/>
    <property type="molecule type" value="Genomic_DNA"/>
</dbReference>
<accession>A0A366M8B4</accession>
<keyword evidence="1 4" id="KW-0489">Methyltransferase</keyword>
<keyword evidence="2 4" id="KW-0808">Transferase</keyword>
<name>A0A366M8B4_9ACTN</name>
<evidence type="ECO:0000256" key="1">
    <source>
        <dbReference type="ARBA" id="ARBA00022603"/>
    </source>
</evidence>
<evidence type="ECO:0000313" key="5">
    <source>
        <dbReference type="Proteomes" id="UP000253303"/>
    </source>
</evidence>
<organism evidence="4 5">
    <name type="scientific">Spongiactinospora rosea</name>
    <dbReference type="NCBI Taxonomy" id="2248750"/>
    <lineage>
        <taxon>Bacteria</taxon>
        <taxon>Bacillati</taxon>
        <taxon>Actinomycetota</taxon>
        <taxon>Actinomycetes</taxon>
        <taxon>Streptosporangiales</taxon>
        <taxon>Streptosporangiaceae</taxon>
        <taxon>Spongiactinospora</taxon>
    </lineage>
</organism>
<gene>
    <name evidence="4" type="ORF">DP939_05245</name>
</gene>
<sequence>MADDERERLRATFTEDPALYDRVRPGYPEEMFDDLAGAADLGTGSLVLEIGPGTGQATVPMVRRGWEVVAVELGAAMAERARRNLRPYPRAEVVTAAFEDWPLPRRPFDAVVSATAFHWIDPDVRIAKSAKALRPGGVLATVATHHVKGGTVGFFHEVQACYERFDPATPPGLRLSPAAEIPYDRDEIESAEGFGPPEFIRYEWELAYSTEQYIDLLRTYSGHRALPPTARAGLLNCVAALADARYGGRVVKRYLTELRVARRQ</sequence>
<evidence type="ECO:0000259" key="3">
    <source>
        <dbReference type="Pfam" id="PF13649"/>
    </source>
</evidence>
<protein>
    <submittedName>
        <fullName evidence="4">SAM-dependent methyltransferase</fullName>
    </submittedName>
</protein>
<dbReference type="InterPro" id="IPR051052">
    <property type="entry name" value="Diverse_substrate_MTase"/>
</dbReference>
<proteinExistence type="predicted"/>
<comment type="caution">
    <text evidence="4">The sequence shown here is derived from an EMBL/GenBank/DDBJ whole genome shotgun (WGS) entry which is preliminary data.</text>
</comment>
<dbReference type="CDD" id="cd02440">
    <property type="entry name" value="AdoMet_MTases"/>
    <property type="match status" value="1"/>
</dbReference>
<evidence type="ECO:0000256" key="2">
    <source>
        <dbReference type="ARBA" id="ARBA00022679"/>
    </source>
</evidence>
<dbReference type="PANTHER" id="PTHR44942">
    <property type="entry name" value="METHYLTRANSF_11 DOMAIN-CONTAINING PROTEIN"/>
    <property type="match status" value="1"/>
</dbReference>
<dbReference type="Proteomes" id="UP000253303">
    <property type="component" value="Unassembled WGS sequence"/>
</dbReference>
<evidence type="ECO:0000313" key="4">
    <source>
        <dbReference type="EMBL" id="RBQ22063.1"/>
    </source>
</evidence>
<dbReference type="SUPFAM" id="SSF53335">
    <property type="entry name" value="S-adenosyl-L-methionine-dependent methyltransferases"/>
    <property type="match status" value="1"/>
</dbReference>
<dbReference type="PANTHER" id="PTHR44942:SF4">
    <property type="entry name" value="METHYLTRANSFERASE TYPE 11 DOMAIN-CONTAINING PROTEIN"/>
    <property type="match status" value="1"/>
</dbReference>
<dbReference type="AlphaFoldDB" id="A0A366M8B4"/>
<dbReference type="GO" id="GO:0008168">
    <property type="term" value="F:methyltransferase activity"/>
    <property type="evidence" value="ECO:0007669"/>
    <property type="project" value="UniProtKB-KW"/>
</dbReference>
<dbReference type="InterPro" id="IPR041698">
    <property type="entry name" value="Methyltransf_25"/>
</dbReference>
<dbReference type="OrthoDB" id="9797252at2"/>
<keyword evidence="5" id="KW-1185">Reference proteome</keyword>